<reference evidence="2" key="1">
    <citation type="submission" date="2015-05" db="EMBL/GenBank/DDBJ databases">
        <authorList>
            <person name="Fogelqvist Johan"/>
        </authorList>
    </citation>
    <scope>NUCLEOTIDE SEQUENCE [LARGE SCALE GENOMIC DNA]</scope>
</reference>
<protein>
    <submittedName>
        <fullName evidence="1">Uncharacterized protein</fullName>
    </submittedName>
</protein>
<evidence type="ECO:0000313" key="2">
    <source>
        <dbReference type="Proteomes" id="UP000045706"/>
    </source>
</evidence>
<accession>A0A0G4N7V3</accession>
<dbReference type="Proteomes" id="UP000045706">
    <property type="component" value="Unassembled WGS sequence"/>
</dbReference>
<proteinExistence type="predicted"/>
<dbReference type="AlphaFoldDB" id="A0A0G4N7V3"/>
<name>A0A0G4N7V3_VERLO</name>
<evidence type="ECO:0000313" key="1">
    <source>
        <dbReference type="EMBL" id="CRK42360.1"/>
    </source>
</evidence>
<organism evidence="1 2">
    <name type="scientific">Verticillium longisporum</name>
    <name type="common">Verticillium dahliae var. longisporum</name>
    <dbReference type="NCBI Taxonomy" id="100787"/>
    <lineage>
        <taxon>Eukaryota</taxon>
        <taxon>Fungi</taxon>
        <taxon>Dikarya</taxon>
        <taxon>Ascomycota</taxon>
        <taxon>Pezizomycotina</taxon>
        <taxon>Sordariomycetes</taxon>
        <taxon>Hypocreomycetidae</taxon>
        <taxon>Glomerellales</taxon>
        <taxon>Plectosphaerellaceae</taxon>
        <taxon>Verticillium</taxon>
    </lineage>
</organism>
<dbReference type="EMBL" id="CVQI01032828">
    <property type="protein sequence ID" value="CRK42360.1"/>
    <property type="molecule type" value="Genomic_DNA"/>
</dbReference>
<gene>
    <name evidence="1" type="ORF">BN1723_000771</name>
</gene>
<sequence>MTLESATWRFLVIKHRPSQLVINGSPDRLSTLRLLSQPVLFGKQLLPDRHQRSSQEVLPPILAVGRRGLFGTEADAPDAVRRTRLDEIPTSRSEQPLAKQSGLGALRELEPVPLRDDAHLVLIPDRLVKASHLAAQGADLTRVRRLQNAGGGGRVKEEGLVVHHVVLG</sequence>